<feature type="transmembrane region" description="Helical" evidence="2">
    <location>
        <begin position="12"/>
        <end position="34"/>
    </location>
</feature>
<dbReference type="InterPro" id="IPR029787">
    <property type="entry name" value="Nucleotide_cyclase"/>
</dbReference>
<dbReference type="Gene3D" id="3.30.70.270">
    <property type="match status" value="1"/>
</dbReference>
<dbReference type="Pfam" id="PF00990">
    <property type="entry name" value="GGDEF"/>
    <property type="match status" value="1"/>
</dbReference>
<dbReference type="CDD" id="cd01949">
    <property type="entry name" value="GGDEF"/>
    <property type="match status" value="1"/>
</dbReference>
<dbReference type="SMART" id="SM00267">
    <property type="entry name" value="GGDEF"/>
    <property type="match status" value="1"/>
</dbReference>
<dbReference type="RefSeq" id="WP_204010938.1">
    <property type="nucleotide sequence ID" value="NZ_BOPG01000102.1"/>
</dbReference>
<evidence type="ECO:0000256" key="1">
    <source>
        <dbReference type="SAM" id="MobiDB-lite"/>
    </source>
</evidence>
<keyword evidence="2" id="KW-0812">Transmembrane</keyword>
<keyword evidence="2" id="KW-1133">Transmembrane helix</keyword>
<sequence>MTTAAPVERPDGIGWALPVGVVVAATAVGATMVGGRVQTLFQPLAELVLIVLLALTMRGIATLPDLPRATASFWRIMSRAMYVYTAGMLAELVSDWAQLFFGVLGQSIGRQYFFPVAGAVTIVAMFRYPTTAVTWAQRVTVALDVANVLLGSTCFLWFFLIGPSWEPSDGLTDLAPAIVAPLVTLMSGFALAKVAIAGAGIMAGRTLAWFAACVGLAAIGSAFQADQGSSADRVNGVLLAGALLCGLVGVTHQYRRDRTVRARLDVGRRRRPFSVLPFGVSIAALALVMAVIAPGLEWRRAGVLAVFALLVCTVTIRQVVALRDNATLLSRNHELTIQLQRQAWYDGLTGLANRVLFGERVAQAVDRFRVDGRPVAVALIDLDDFKQVNDTLGHAAGDELLREVAARLTRATRNDDLVCRLGGDEFVLIAHDLTRAAAADLASRLVDTLAEPVLLAAGAVNIGGSVGIAFTTADTADTDELLHHADLAMYAAKSAGKAQWSIFDPDETPNSRSTPTRLRAGQ</sequence>
<dbReference type="Proteomes" id="UP000612585">
    <property type="component" value="Unassembled WGS sequence"/>
</dbReference>
<proteinExistence type="predicted"/>
<feature type="transmembrane region" description="Helical" evidence="2">
    <location>
        <begin position="302"/>
        <end position="322"/>
    </location>
</feature>
<comment type="caution">
    <text evidence="4">The sequence shown here is derived from an EMBL/GenBank/DDBJ whole genome shotgun (WGS) entry which is preliminary data.</text>
</comment>
<organism evidence="4 5">
    <name type="scientific">Virgisporangium aurantiacum</name>
    <dbReference type="NCBI Taxonomy" id="175570"/>
    <lineage>
        <taxon>Bacteria</taxon>
        <taxon>Bacillati</taxon>
        <taxon>Actinomycetota</taxon>
        <taxon>Actinomycetes</taxon>
        <taxon>Micromonosporales</taxon>
        <taxon>Micromonosporaceae</taxon>
        <taxon>Virgisporangium</taxon>
    </lineage>
</organism>
<accession>A0A8J4E733</accession>
<dbReference type="InterPro" id="IPR043128">
    <property type="entry name" value="Rev_trsase/Diguanyl_cyclase"/>
</dbReference>
<feature type="transmembrane region" description="Helical" evidence="2">
    <location>
        <begin position="207"/>
        <end position="225"/>
    </location>
</feature>
<dbReference type="InterPro" id="IPR052163">
    <property type="entry name" value="DGC-Regulatory_Protein"/>
</dbReference>
<protein>
    <recommendedName>
        <fullName evidence="3">GGDEF domain-containing protein</fullName>
    </recommendedName>
</protein>
<evidence type="ECO:0000313" key="4">
    <source>
        <dbReference type="EMBL" id="GIJ63748.1"/>
    </source>
</evidence>
<feature type="transmembrane region" description="Helical" evidence="2">
    <location>
        <begin position="237"/>
        <end position="254"/>
    </location>
</feature>
<feature type="transmembrane region" description="Helical" evidence="2">
    <location>
        <begin position="40"/>
        <end position="60"/>
    </location>
</feature>
<dbReference type="NCBIfam" id="TIGR00254">
    <property type="entry name" value="GGDEF"/>
    <property type="match status" value="1"/>
</dbReference>
<gene>
    <name evidence="4" type="ORF">Vau01_112640</name>
</gene>
<reference evidence="4" key="1">
    <citation type="submission" date="2021-01" db="EMBL/GenBank/DDBJ databases">
        <title>Whole genome shotgun sequence of Virgisporangium aurantiacum NBRC 16421.</title>
        <authorList>
            <person name="Komaki H."/>
            <person name="Tamura T."/>
        </authorList>
    </citation>
    <scope>NUCLEOTIDE SEQUENCE</scope>
    <source>
        <strain evidence="4">NBRC 16421</strain>
    </source>
</reference>
<feature type="region of interest" description="Disordered" evidence="1">
    <location>
        <begin position="501"/>
        <end position="522"/>
    </location>
</feature>
<keyword evidence="2" id="KW-0472">Membrane</keyword>
<feature type="transmembrane region" description="Helical" evidence="2">
    <location>
        <begin position="141"/>
        <end position="162"/>
    </location>
</feature>
<evidence type="ECO:0000259" key="3">
    <source>
        <dbReference type="PROSITE" id="PS50887"/>
    </source>
</evidence>
<keyword evidence="5" id="KW-1185">Reference proteome</keyword>
<dbReference type="PROSITE" id="PS50887">
    <property type="entry name" value="GGDEF"/>
    <property type="match status" value="1"/>
</dbReference>
<dbReference type="InterPro" id="IPR000160">
    <property type="entry name" value="GGDEF_dom"/>
</dbReference>
<name>A0A8J4E733_9ACTN</name>
<dbReference type="SUPFAM" id="SSF55073">
    <property type="entry name" value="Nucleotide cyclase"/>
    <property type="match status" value="1"/>
</dbReference>
<dbReference type="PANTHER" id="PTHR46663:SF4">
    <property type="entry name" value="DIGUANYLATE CYCLASE DGCT-RELATED"/>
    <property type="match status" value="1"/>
</dbReference>
<dbReference type="FunFam" id="3.30.70.270:FF:000001">
    <property type="entry name" value="Diguanylate cyclase domain protein"/>
    <property type="match status" value="1"/>
</dbReference>
<feature type="transmembrane region" description="Helical" evidence="2">
    <location>
        <begin position="112"/>
        <end position="129"/>
    </location>
</feature>
<dbReference type="PANTHER" id="PTHR46663">
    <property type="entry name" value="DIGUANYLATE CYCLASE DGCT-RELATED"/>
    <property type="match status" value="1"/>
</dbReference>
<feature type="domain" description="GGDEF" evidence="3">
    <location>
        <begin position="373"/>
        <end position="505"/>
    </location>
</feature>
<feature type="transmembrane region" description="Helical" evidence="2">
    <location>
        <begin position="174"/>
        <end position="195"/>
    </location>
</feature>
<evidence type="ECO:0000256" key="2">
    <source>
        <dbReference type="SAM" id="Phobius"/>
    </source>
</evidence>
<feature type="transmembrane region" description="Helical" evidence="2">
    <location>
        <begin position="81"/>
        <end position="100"/>
    </location>
</feature>
<dbReference type="EMBL" id="BOPG01000102">
    <property type="protein sequence ID" value="GIJ63748.1"/>
    <property type="molecule type" value="Genomic_DNA"/>
</dbReference>
<dbReference type="AlphaFoldDB" id="A0A8J4E733"/>
<evidence type="ECO:0000313" key="5">
    <source>
        <dbReference type="Proteomes" id="UP000612585"/>
    </source>
</evidence>
<feature type="transmembrane region" description="Helical" evidence="2">
    <location>
        <begin position="275"/>
        <end position="296"/>
    </location>
</feature>